<organism evidence="2 3">
    <name type="scientific">Dyella flagellata</name>
    <dbReference type="NCBI Taxonomy" id="1867833"/>
    <lineage>
        <taxon>Bacteria</taxon>
        <taxon>Pseudomonadati</taxon>
        <taxon>Pseudomonadota</taxon>
        <taxon>Gammaproteobacteria</taxon>
        <taxon>Lysobacterales</taxon>
        <taxon>Rhodanobacteraceae</taxon>
        <taxon>Dyella</taxon>
    </lineage>
</organism>
<accession>A0ABQ5XA36</accession>
<dbReference type="Gene3D" id="3.40.50.12780">
    <property type="entry name" value="N-terminal domain of ligase-like"/>
    <property type="match status" value="1"/>
</dbReference>
<reference evidence="3" key="1">
    <citation type="journal article" date="2019" name="Int. J. Syst. Evol. Microbiol.">
        <title>The Global Catalogue of Microorganisms (GCM) 10K type strain sequencing project: providing services to taxonomists for standard genome sequencing and annotation.</title>
        <authorList>
            <consortium name="The Broad Institute Genomics Platform"/>
            <consortium name="The Broad Institute Genome Sequencing Center for Infectious Disease"/>
            <person name="Wu L."/>
            <person name="Ma J."/>
        </authorList>
    </citation>
    <scope>NUCLEOTIDE SEQUENCE [LARGE SCALE GENOMIC DNA]</scope>
    <source>
        <strain evidence="3">NBRC 111981</strain>
    </source>
</reference>
<protein>
    <submittedName>
        <fullName evidence="2">Acyl-protein synthetase</fullName>
    </submittedName>
</protein>
<dbReference type="Pfam" id="PF04443">
    <property type="entry name" value="LuxE"/>
    <property type="match status" value="1"/>
</dbReference>
<sequence length="379" mass="42252">MNSANNNAAMLEDAVQSCMAQPVYGLPKLEKSQLLAEILTRLTWHHASACPPYARILEAHGHSGPRPFALEDIPFLPVRLFKDYELSSIPDDQRFKVLTSSGTTSQRVSKIILDRNTSTLQTRALISILQQFLGKARLPMLIIDHPGVIKDRKTFSARGAGILGLSNFGRNHAYALRDEDLAPDMETIARFMQAHRGQRILLFGFTFMVWKHFYKPILDSGISLSFEDAILIHSGGWKKLQEEAVENEIFKASLKQALNITAVHNFYGMVEQVGSIFMECEYGRLHTPAFADVLVRNPRDWSVLPKGVKGLIQVLSLLPSSYPGHSLLTEDVGEWTGEDDCPCGRLGRTFKVYGRMAQAELRGCGDTHAAMLEEGPIQS</sequence>
<evidence type="ECO:0000313" key="2">
    <source>
        <dbReference type="EMBL" id="GLQ88541.1"/>
    </source>
</evidence>
<dbReference type="EMBL" id="BSOA01000018">
    <property type="protein sequence ID" value="GLQ88541.1"/>
    <property type="molecule type" value="Genomic_DNA"/>
</dbReference>
<comment type="caution">
    <text evidence="2">The sequence shown here is derived from an EMBL/GenBank/DDBJ whole genome shotgun (WGS) entry which is preliminary data.</text>
</comment>
<gene>
    <name evidence="2" type="ORF">GCM10007898_21110</name>
</gene>
<feature type="domain" description="Acyl-protein synthetase LuxE" evidence="1">
    <location>
        <begin position="30"/>
        <end position="367"/>
    </location>
</feature>
<dbReference type="Proteomes" id="UP001156627">
    <property type="component" value="Unassembled WGS sequence"/>
</dbReference>
<dbReference type="RefSeq" id="WP_284331982.1">
    <property type="nucleotide sequence ID" value="NZ_BSOA01000018.1"/>
</dbReference>
<name>A0ABQ5XA36_9GAMM</name>
<keyword evidence="3" id="KW-1185">Reference proteome</keyword>
<evidence type="ECO:0000259" key="1">
    <source>
        <dbReference type="Pfam" id="PF04443"/>
    </source>
</evidence>
<evidence type="ECO:0000313" key="3">
    <source>
        <dbReference type="Proteomes" id="UP001156627"/>
    </source>
</evidence>
<dbReference type="InterPro" id="IPR007534">
    <property type="entry name" value="LuxE"/>
</dbReference>
<proteinExistence type="predicted"/>
<dbReference type="InterPro" id="IPR042099">
    <property type="entry name" value="ANL_N_sf"/>
</dbReference>